<dbReference type="EMBL" id="JAPDNS010000001">
    <property type="protein sequence ID" value="MCW3482819.1"/>
    <property type="molecule type" value="Genomic_DNA"/>
</dbReference>
<dbReference type="GO" id="GO:0033819">
    <property type="term" value="F:lipoyl(octanoyl) transferase activity"/>
    <property type="evidence" value="ECO:0007669"/>
    <property type="project" value="UniProtKB-EC"/>
</dbReference>
<dbReference type="PROSITE" id="PS01313">
    <property type="entry name" value="LIPB"/>
    <property type="match status" value="1"/>
</dbReference>
<evidence type="ECO:0000256" key="2">
    <source>
        <dbReference type="ARBA" id="ARBA00022490"/>
    </source>
</evidence>
<comment type="function">
    <text evidence="5 6 7">Catalyzes the transfer of endogenously produced octanoic acid from octanoyl-acyl-carrier-protein onto the lipoyl domains of lipoate-dependent enzymes. Lipoyl-ACP can also act as a substrate although octanoyl-ACP is likely to be the physiological substrate.</text>
</comment>
<dbReference type="InterPro" id="IPR045864">
    <property type="entry name" value="aa-tRNA-synth_II/BPL/LPL"/>
</dbReference>
<dbReference type="CDD" id="cd16444">
    <property type="entry name" value="LipB"/>
    <property type="match status" value="1"/>
</dbReference>
<gene>
    <name evidence="6 9" type="primary">lipB</name>
    <name evidence="9" type="ORF">OL497_02875</name>
</gene>
<dbReference type="InterPro" id="IPR000544">
    <property type="entry name" value="Octanoyltransferase"/>
</dbReference>
<comment type="pathway">
    <text evidence="1 6 7">Protein modification; protein lipoylation via endogenous pathway; protein N(6)-(lipoyl)lysine from octanoyl-[acyl-carrier-protein]: step 1/2.</text>
</comment>
<dbReference type="InterPro" id="IPR020605">
    <property type="entry name" value="Octanoyltransferase_CS"/>
</dbReference>
<accession>A0ABT3IFT1</accession>
<dbReference type="PROSITE" id="PS51733">
    <property type="entry name" value="BPL_LPL_CATALYTIC"/>
    <property type="match status" value="1"/>
</dbReference>
<dbReference type="Proteomes" id="UP001207742">
    <property type="component" value="Unassembled WGS sequence"/>
</dbReference>
<comment type="subcellular location">
    <subcellularLocation>
        <location evidence="6">Cytoplasm</location>
    </subcellularLocation>
</comment>
<dbReference type="Gene3D" id="3.30.930.10">
    <property type="entry name" value="Bira Bifunctional Protein, Domain 2"/>
    <property type="match status" value="1"/>
</dbReference>
<keyword evidence="3 6" id="KW-0808">Transferase</keyword>
<comment type="similarity">
    <text evidence="6 7">Belongs to the LipB family.</text>
</comment>
<comment type="miscellaneous">
    <text evidence="6">In the reaction, the free carboxyl group of octanoic acid is attached via an amide linkage to the epsilon-amino group of a specific lysine residue of lipoyl domains of lipoate-dependent enzymes.</text>
</comment>
<feature type="binding site" evidence="6">
    <location>
        <begin position="161"/>
        <end position="163"/>
    </location>
    <ligand>
        <name>substrate</name>
    </ligand>
</feature>
<dbReference type="PANTHER" id="PTHR10993:SF12">
    <property type="entry name" value="OCTANOYLTRANSFERASE"/>
    <property type="match status" value="1"/>
</dbReference>
<dbReference type="PIRSF" id="PIRSF016262">
    <property type="entry name" value="LPLase"/>
    <property type="match status" value="1"/>
</dbReference>
<evidence type="ECO:0000313" key="10">
    <source>
        <dbReference type="Proteomes" id="UP001207742"/>
    </source>
</evidence>
<evidence type="ECO:0000313" key="9">
    <source>
        <dbReference type="EMBL" id="MCW3482819.1"/>
    </source>
</evidence>
<organism evidence="9 10">
    <name type="scientific">Chitinophaga nivalis</name>
    <dbReference type="NCBI Taxonomy" id="2991709"/>
    <lineage>
        <taxon>Bacteria</taxon>
        <taxon>Pseudomonadati</taxon>
        <taxon>Bacteroidota</taxon>
        <taxon>Chitinophagia</taxon>
        <taxon>Chitinophagales</taxon>
        <taxon>Chitinophagaceae</taxon>
        <taxon>Chitinophaga</taxon>
    </lineage>
</organism>
<keyword evidence="4 6" id="KW-0012">Acyltransferase</keyword>
<dbReference type="EC" id="2.3.1.181" evidence="6 7"/>
<evidence type="ECO:0000259" key="8">
    <source>
        <dbReference type="PROSITE" id="PS51733"/>
    </source>
</evidence>
<evidence type="ECO:0000256" key="7">
    <source>
        <dbReference type="PIRNR" id="PIRNR016262"/>
    </source>
</evidence>
<evidence type="ECO:0000256" key="3">
    <source>
        <dbReference type="ARBA" id="ARBA00022679"/>
    </source>
</evidence>
<name>A0ABT3IFT1_9BACT</name>
<sequence>MNKQQIVVKDLGIIDYQQAWDYQEQLLRENVQLKSQAVGQHPKPTTNYLLFCEHPPVYTLGKSGHMENLLLDEQELAARGIGFVPTNRGGDITFHGPGQIVGYPILDLENFFTDIGKYLRCLEEVIIRTLADYGVTGDRSQGETGVWLDPHNKLAARKICAMGVRCSRWVTMHGFALNVNTPMDYFSNIIPCGIADKKVASLNLEVGREVPVEEVKARLSKHFAEVFDAEMI</sequence>
<dbReference type="NCBIfam" id="TIGR00214">
    <property type="entry name" value="lipB"/>
    <property type="match status" value="1"/>
</dbReference>
<keyword evidence="2 6" id="KW-0963">Cytoplasm</keyword>
<reference evidence="9 10" key="1">
    <citation type="submission" date="2022-10" db="EMBL/GenBank/DDBJ databases">
        <title>Chitinophaga nivalis PC15 sp. nov., isolated from Pyeongchang county, South Korea.</title>
        <authorList>
            <person name="Trinh H.N."/>
        </authorList>
    </citation>
    <scope>NUCLEOTIDE SEQUENCE [LARGE SCALE GENOMIC DNA]</scope>
    <source>
        <strain evidence="9 10">PC14</strain>
    </source>
</reference>
<dbReference type="Pfam" id="PF21948">
    <property type="entry name" value="LplA-B_cat"/>
    <property type="match status" value="1"/>
</dbReference>
<feature type="site" description="Lowers pKa of active site Cys" evidence="6">
    <location>
        <position position="158"/>
    </location>
</feature>
<dbReference type="HAMAP" id="MF_00013">
    <property type="entry name" value="LipB"/>
    <property type="match status" value="1"/>
</dbReference>
<feature type="binding site" evidence="6">
    <location>
        <begin position="88"/>
        <end position="95"/>
    </location>
    <ligand>
        <name>substrate</name>
    </ligand>
</feature>
<keyword evidence="10" id="KW-1185">Reference proteome</keyword>
<dbReference type="NCBIfam" id="NF010925">
    <property type="entry name" value="PRK14345.1"/>
    <property type="match status" value="1"/>
</dbReference>
<evidence type="ECO:0000256" key="1">
    <source>
        <dbReference type="ARBA" id="ARBA00004821"/>
    </source>
</evidence>
<evidence type="ECO:0000256" key="6">
    <source>
        <dbReference type="HAMAP-Rule" id="MF_00013"/>
    </source>
</evidence>
<feature type="binding site" evidence="6">
    <location>
        <begin position="174"/>
        <end position="176"/>
    </location>
    <ligand>
        <name>substrate</name>
    </ligand>
</feature>
<comment type="catalytic activity">
    <reaction evidence="6 7">
        <text>octanoyl-[ACP] + L-lysyl-[protein] = N(6)-octanoyl-L-lysyl-[protein] + holo-[ACP] + H(+)</text>
        <dbReference type="Rhea" id="RHEA:17665"/>
        <dbReference type="Rhea" id="RHEA-COMP:9636"/>
        <dbReference type="Rhea" id="RHEA-COMP:9685"/>
        <dbReference type="Rhea" id="RHEA-COMP:9752"/>
        <dbReference type="Rhea" id="RHEA-COMP:9928"/>
        <dbReference type="ChEBI" id="CHEBI:15378"/>
        <dbReference type="ChEBI" id="CHEBI:29969"/>
        <dbReference type="ChEBI" id="CHEBI:64479"/>
        <dbReference type="ChEBI" id="CHEBI:78463"/>
        <dbReference type="ChEBI" id="CHEBI:78809"/>
        <dbReference type="EC" id="2.3.1.181"/>
    </reaction>
</comment>
<proteinExistence type="inferred from homology"/>
<dbReference type="SUPFAM" id="SSF55681">
    <property type="entry name" value="Class II aaRS and biotin synthetases"/>
    <property type="match status" value="1"/>
</dbReference>
<dbReference type="PANTHER" id="PTHR10993">
    <property type="entry name" value="OCTANOYLTRANSFERASE"/>
    <property type="match status" value="1"/>
</dbReference>
<dbReference type="InterPro" id="IPR004143">
    <property type="entry name" value="BPL_LPL_catalytic"/>
</dbReference>
<protein>
    <recommendedName>
        <fullName evidence="6 7">Octanoyltransferase</fullName>
        <ecNumber evidence="6 7">2.3.1.181</ecNumber>
    </recommendedName>
    <alternativeName>
        <fullName evidence="6">Lipoate-protein ligase B</fullName>
    </alternativeName>
    <alternativeName>
        <fullName evidence="6">Lipoyl/octanoyl transferase</fullName>
    </alternativeName>
    <alternativeName>
        <fullName evidence="6">Octanoyl-[acyl-carrier-protein]-protein N-octanoyltransferase</fullName>
    </alternativeName>
</protein>
<evidence type="ECO:0000256" key="4">
    <source>
        <dbReference type="ARBA" id="ARBA00023315"/>
    </source>
</evidence>
<dbReference type="RefSeq" id="WP_264727567.1">
    <property type="nucleotide sequence ID" value="NZ_JAPDNR010000001.1"/>
</dbReference>
<feature type="domain" description="BPL/LPL catalytic" evidence="8">
    <location>
        <begin position="43"/>
        <end position="231"/>
    </location>
</feature>
<evidence type="ECO:0000256" key="5">
    <source>
        <dbReference type="ARBA" id="ARBA00024732"/>
    </source>
</evidence>
<comment type="caution">
    <text evidence="9">The sequence shown here is derived from an EMBL/GenBank/DDBJ whole genome shotgun (WGS) entry which is preliminary data.</text>
</comment>
<feature type="active site" description="Acyl-thioester intermediate" evidence="6">
    <location>
        <position position="192"/>
    </location>
</feature>